<dbReference type="CDD" id="cd16922">
    <property type="entry name" value="HATPase_EvgS-ArcB-TorS-like"/>
    <property type="match status" value="1"/>
</dbReference>
<dbReference type="Gene3D" id="3.40.50.2300">
    <property type="match status" value="3"/>
</dbReference>
<dbReference type="InterPro" id="IPR000700">
    <property type="entry name" value="PAS-assoc_C"/>
</dbReference>
<gene>
    <name evidence="11" type="ORF">ASNO1_12390</name>
</gene>
<feature type="coiled-coil region" evidence="7">
    <location>
        <begin position="267"/>
        <end position="353"/>
    </location>
</feature>
<dbReference type="InterPro" id="IPR036097">
    <property type="entry name" value="HisK_dim/P_sf"/>
</dbReference>
<dbReference type="SUPFAM" id="SSF52172">
    <property type="entry name" value="CheY-like"/>
    <property type="match status" value="4"/>
</dbReference>
<evidence type="ECO:0000256" key="6">
    <source>
        <dbReference type="PROSITE-ProRule" id="PRU00169"/>
    </source>
</evidence>
<dbReference type="InterPro" id="IPR036890">
    <property type="entry name" value="HATPase_C_sf"/>
</dbReference>
<keyword evidence="7" id="KW-0175">Coiled coil</keyword>
<dbReference type="InterPro" id="IPR004358">
    <property type="entry name" value="Sig_transdc_His_kin-like_C"/>
</dbReference>
<dbReference type="Pfam" id="PF08448">
    <property type="entry name" value="PAS_4"/>
    <property type="match status" value="1"/>
</dbReference>
<dbReference type="InterPro" id="IPR005467">
    <property type="entry name" value="His_kinase_dom"/>
</dbReference>
<dbReference type="SMART" id="SM00388">
    <property type="entry name" value="HisKA"/>
    <property type="match status" value="1"/>
</dbReference>
<feature type="domain" description="Histidine kinase" evidence="8">
    <location>
        <begin position="363"/>
        <end position="582"/>
    </location>
</feature>
<dbReference type="Pfam" id="PF02518">
    <property type="entry name" value="HATPase_c"/>
    <property type="match status" value="1"/>
</dbReference>
<dbReference type="SMART" id="SM00387">
    <property type="entry name" value="HATPase_c"/>
    <property type="match status" value="1"/>
</dbReference>
<protein>
    <recommendedName>
        <fullName evidence="2">histidine kinase</fullName>
        <ecNumber evidence="2">2.7.13.3</ecNumber>
    </recommendedName>
</protein>
<dbReference type="CDD" id="cd00082">
    <property type="entry name" value="HisKA"/>
    <property type="match status" value="1"/>
</dbReference>
<evidence type="ECO:0000256" key="2">
    <source>
        <dbReference type="ARBA" id="ARBA00012438"/>
    </source>
</evidence>
<keyword evidence="5" id="KW-0418">Kinase</keyword>
<dbReference type="Proteomes" id="UP001342631">
    <property type="component" value="Unassembled WGS sequence"/>
</dbReference>
<keyword evidence="4" id="KW-0808">Transferase</keyword>
<accession>A0ABQ6QME6</accession>
<dbReference type="InterPro" id="IPR003594">
    <property type="entry name" value="HATPase_dom"/>
</dbReference>
<dbReference type="Gene3D" id="3.30.565.10">
    <property type="entry name" value="Histidine kinase-like ATPase, C-terminal domain"/>
    <property type="match status" value="1"/>
</dbReference>
<dbReference type="PANTHER" id="PTHR43047:SF72">
    <property type="entry name" value="OSMOSENSING HISTIDINE PROTEIN KINASE SLN1"/>
    <property type="match status" value="1"/>
</dbReference>
<feature type="domain" description="Response regulatory" evidence="9">
    <location>
        <begin position="868"/>
        <end position="983"/>
    </location>
</feature>
<evidence type="ECO:0000313" key="11">
    <source>
        <dbReference type="EMBL" id="GMU04987.1"/>
    </source>
</evidence>
<dbReference type="Gene3D" id="3.30.450.20">
    <property type="entry name" value="PAS domain"/>
    <property type="match status" value="1"/>
</dbReference>
<evidence type="ECO:0000259" key="8">
    <source>
        <dbReference type="PROSITE" id="PS50109"/>
    </source>
</evidence>
<evidence type="ECO:0000256" key="5">
    <source>
        <dbReference type="ARBA" id="ARBA00022777"/>
    </source>
</evidence>
<comment type="caution">
    <text evidence="11">The sequence shown here is derived from an EMBL/GenBank/DDBJ whole genome shotgun (WGS) entry which is preliminary data.</text>
</comment>
<dbReference type="CDD" id="cd17574">
    <property type="entry name" value="REC_OmpR"/>
    <property type="match status" value="2"/>
</dbReference>
<dbReference type="EC" id="2.7.13.3" evidence="2"/>
<dbReference type="Gene3D" id="1.10.287.130">
    <property type="match status" value="1"/>
</dbReference>
<proteinExistence type="predicted"/>
<keyword evidence="12" id="KW-1185">Reference proteome</keyword>
<sequence length="988" mass="108680">MAHHPFDVAHAEAPLGYTLSLLLVGSERETRAMRDALEKEDILSMLTLEPVSTRESLEQALERPWALVLVGAEVPGMTWEDVQAAWVKRGRETAFVVSAPTWSADTLSAVMRAGARDYVTEDRYGHLPFVVARELRLHAERAQHQMTGVELKRTNYLLSNIIDALPFVLFVKDAETRRLVVANKTFADAFKVTKEWLLGKLDHDYFPAEQAESFIAIDTEILETRRMKTFEEVARADGVDRIFATRKIPLLDDQGVARFVLGVTEDITERKQNEEALRASKDELEAANKQLAASLEEIKKTRAVSARSLASYQQRALQMEIIRQQNEDLDRLAQELSVAKRNEEERAREAEGAVRLKSEFLANFSHEIRTPLNGIIGYCDLLMREEGSRLTPHGRRDLNVVKTNAKTLLALINDILDLSKIEAGRVEVVTEPVDVEELADECMATVKEYLKGKDVALTVNVDPEAKEIRTDALKLRQIMLNLLSNAAKFTDTGEVALTVVPAGGGELLMTVEDTGVGIPADQLAFIFEKFRQVDGTTTRKVGGTGLGLAIVRELTRVLGGTVDVKSTLGRGSTFTVRLPDVLATTVGADSPHATERLVPVHDVAQKLAPMARPGSTVLVVDDDVLIQQLVTGQLEPAGFKVVTANDGLAAMKLAREVKPQAILLDIHLPRMDGWSVLSQLKSDPTLAAIPVILVSVEEQRARGFSLGACEYLVKPVEPERLVEVVQKSLASAGATAAAGDVLVVDDDAATRELVSRNLRRAGFSTNEARNGEDALLKARVSPPSLVVLDLMMPNLDGFEVLRRLRAEKLSVPVVVLTGKTLSSEEETLLRDGFAGFVRKGGHALEDVIAQAKGLLVSQRAATAGKLPRVLYVEDSEQNRDIVRRYLGGLYDLIEAEDGEQGLERARNDAPDLILMDLSLPRLDGWEVTRRLRALPDGQNVPVIAVTAHAGREYQDKAQAAGCTAYMTKPLDRDQLIETIRQYLGRSHG</sequence>
<dbReference type="InterPro" id="IPR011006">
    <property type="entry name" value="CheY-like_superfamily"/>
</dbReference>
<dbReference type="SUPFAM" id="SSF55785">
    <property type="entry name" value="PYP-like sensor domain (PAS domain)"/>
    <property type="match status" value="1"/>
</dbReference>
<feature type="domain" description="Response regulatory" evidence="9">
    <location>
        <begin position="616"/>
        <end position="729"/>
    </location>
</feature>
<feature type="modified residue" description="4-aspartylphosphate" evidence="6">
    <location>
        <position position="789"/>
    </location>
</feature>
<dbReference type="PRINTS" id="PR00344">
    <property type="entry name" value="BCTRLSENSOR"/>
</dbReference>
<keyword evidence="3 6" id="KW-0597">Phosphoprotein</keyword>
<organism evidence="11 12">
    <name type="scientific">Corallococcus caeni</name>
    <dbReference type="NCBI Taxonomy" id="3082388"/>
    <lineage>
        <taxon>Bacteria</taxon>
        <taxon>Pseudomonadati</taxon>
        <taxon>Myxococcota</taxon>
        <taxon>Myxococcia</taxon>
        <taxon>Myxococcales</taxon>
        <taxon>Cystobacterineae</taxon>
        <taxon>Myxococcaceae</taxon>
        <taxon>Corallococcus</taxon>
    </lineage>
</organism>
<evidence type="ECO:0000313" key="12">
    <source>
        <dbReference type="Proteomes" id="UP001342631"/>
    </source>
</evidence>
<dbReference type="PROSITE" id="PS50109">
    <property type="entry name" value="HIS_KIN"/>
    <property type="match status" value="1"/>
</dbReference>
<evidence type="ECO:0000259" key="10">
    <source>
        <dbReference type="PROSITE" id="PS50113"/>
    </source>
</evidence>
<dbReference type="SUPFAM" id="SSF47384">
    <property type="entry name" value="Homodimeric domain of signal transducing histidine kinase"/>
    <property type="match status" value="1"/>
</dbReference>
<feature type="domain" description="PAC" evidence="10">
    <location>
        <begin position="227"/>
        <end position="279"/>
    </location>
</feature>
<dbReference type="PANTHER" id="PTHR43047">
    <property type="entry name" value="TWO-COMPONENT HISTIDINE PROTEIN KINASE"/>
    <property type="match status" value="1"/>
</dbReference>
<dbReference type="InterPro" id="IPR000014">
    <property type="entry name" value="PAS"/>
</dbReference>
<dbReference type="InterPro" id="IPR001789">
    <property type="entry name" value="Sig_transdc_resp-reg_receiver"/>
</dbReference>
<feature type="modified residue" description="4-aspartylphosphate" evidence="6">
    <location>
        <position position="665"/>
    </location>
</feature>
<dbReference type="InterPro" id="IPR035965">
    <property type="entry name" value="PAS-like_dom_sf"/>
</dbReference>
<dbReference type="Pfam" id="PF00072">
    <property type="entry name" value="Response_reg"/>
    <property type="match status" value="3"/>
</dbReference>
<dbReference type="InterPro" id="IPR013656">
    <property type="entry name" value="PAS_4"/>
</dbReference>
<dbReference type="Pfam" id="PF00512">
    <property type="entry name" value="HisKA"/>
    <property type="match status" value="1"/>
</dbReference>
<feature type="domain" description="Response regulatory" evidence="9">
    <location>
        <begin position="740"/>
        <end position="854"/>
    </location>
</feature>
<dbReference type="EMBL" id="BTTX01000001">
    <property type="protein sequence ID" value="GMU04987.1"/>
    <property type="molecule type" value="Genomic_DNA"/>
</dbReference>
<feature type="modified residue" description="4-aspartylphosphate" evidence="6">
    <location>
        <position position="916"/>
    </location>
</feature>
<comment type="catalytic activity">
    <reaction evidence="1">
        <text>ATP + protein L-histidine = ADP + protein N-phospho-L-histidine.</text>
        <dbReference type="EC" id="2.7.13.3"/>
    </reaction>
</comment>
<dbReference type="InterPro" id="IPR003661">
    <property type="entry name" value="HisK_dim/P_dom"/>
</dbReference>
<dbReference type="SUPFAM" id="SSF55874">
    <property type="entry name" value="ATPase domain of HSP90 chaperone/DNA topoisomerase II/histidine kinase"/>
    <property type="match status" value="1"/>
</dbReference>
<evidence type="ECO:0000256" key="7">
    <source>
        <dbReference type="SAM" id="Coils"/>
    </source>
</evidence>
<evidence type="ECO:0000256" key="1">
    <source>
        <dbReference type="ARBA" id="ARBA00000085"/>
    </source>
</evidence>
<evidence type="ECO:0000256" key="3">
    <source>
        <dbReference type="ARBA" id="ARBA00022553"/>
    </source>
</evidence>
<dbReference type="PROSITE" id="PS50110">
    <property type="entry name" value="RESPONSE_REGULATORY"/>
    <property type="match status" value="3"/>
</dbReference>
<evidence type="ECO:0000256" key="4">
    <source>
        <dbReference type="ARBA" id="ARBA00022679"/>
    </source>
</evidence>
<dbReference type="RefSeq" id="WP_338275286.1">
    <property type="nucleotide sequence ID" value="NZ_BTTX01000001.1"/>
</dbReference>
<dbReference type="PROSITE" id="PS50113">
    <property type="entry name" value="PAC"/>
    <property type="match status" value="1"/>
</dbReference>
<evidence type="ECO:0000259" key="9">
    <source>
        <dbReference type="PROSITE" id="PS50110"/>
    </source>
</evidence>
<reference evidence="11 12" key="1">
    <citation type="journal article" date="2024" name="Arch. Microbiol.">
        <title>Corallococcus caeni sp. nov., a novel myxobacterium isolated from activated sludge.</title>
        <authorList>
            <person name="Tomita S."/>
            <person name="Nakai R."/>
            <person name="Kuroda K."/>
            <person name="Kurashita H."/>
            <person name="Hatamoto M."/>
            <person name="Yamaguchi T."/>
            <person name="Narihiro T."/>
        </authorList>
    </citation>
    <scope>NUCLEOTIDE SEQUENCE [LARGE SCALE GENOMIC DNA]</scope>
    <source>
        <strain evidence="11 12">NO1</strain>
    </source>
</reference>
<dbReference type="SMART" id="SM00448">
    <property type="entry name" value="REC"/>
    <property type="match status" value="3"/>
</dbReference>
<dbReference type="NCBIfam" id="TIGR00229">
    <property type="entry name" value="sensory_box"/>
    <property type="match status" value="1"/>
</dbReference>
<name>A0ABQ6QME6_9BACT</name>